<evidence type="ECO:0000313" key="3">
    <source>
        <dbReference type="Proteomes" id="UP001161390"/>
    </source>
</evidence>
<dbReference type="Proteomes" id="UP001161390">
    <property type="component" value="Unassembled WGS sequence"/>
</dbReference>
<keyword evidence="1" id="KW-0812">Transmembrane</keyword>
<feature type="transmembrane region" description="Helical" evidence="1">
    <location>
        <begin position="12"/>
        <end position="33"/>
    </location>
</feature>
<dbReference type="EMBL" id="BSNJ01000001">
    <property type="protein sequence ID" value="GLQ19228.1"/>
    <property type="molecule type" value="Genomic_DNA"/>
</dbReference>
<keyword evidence="3" id="KW-1185">Reference proteome</keyword>
<evidence type="ECO:0000256" key="1">
    <source>
        <dbReference type="SAM" id="Phobius"/>
    </source>
</evidence>
<reference evidence="2" key="1">
    <citation type="journal article" date="2014" name="Int. J. Syst. Evol. Microbiol.">
        <title>Complete genome of a new Firmicutes species belonging to the dominant human colonic microbiota ('Ruminococcus bicirculans') reveals two chromosomes and a selective capacity to utilize plant glucans.</title>
        <authorList>
            <consortium name="NISC Comparative Sequencing Program"/>
            <person name="Wegmann U."/>
            <person name="Louis P."/>
            <person name="Goesmann A."/>
            <person name="Henrissat B."/>
            <person name="Duncan S.H."/>
            <person name="Flint H.J."/>
        </authorList>
    </citation>
    <scope>NUCLEOTIDE SEQUENCE</scope>
    <source>
        <strain evidence="2">NBRC 108216</strain>
    </source>
</reference>
<proteinExistence type="predicted"/>
<comment type="caution">
    <text evidence="2">The sequence shown here is derived from an EMBL/GenBank/DDBJ whole genome shotgun (WGS) entry which is preliminary data.</text>
</comment>
<name>A0ABQ5UVR2_9PROT</name>
<sequence>MMAVSGTRKNLIRIIAIVGIGVIGFMVAMKIWIASTVFLGDAEPAPTPVAAVPMPVEPLDAREQIARNMVSPAIPGTPVMPEADLTLDPSDYSRDLARFIPIERGMDRYAAKDALLLYYIAEPEGEGAQRPKVSSTERIVDGATLFVIRRSGLADDSIAAEETYALFDANRLVEYGSRQQCRRGDTPNQWTTELCP</sequence>
<organism evidence="2 3">
    <name type="scientific">Algimonas porphyrae</name>
    <dbReference type="NCBI Taxonomy" id="1128113"/>
    <lineage>
        <taxon>Bacteria</taxon>
        <taxon>Pseudomonadati</taxon>
        <taxon>Pseudomonadota</taxon>
        <taxon>Alphaproteobacteria</taxon>
        <taxon>Maricaulales</taxon>
        <taxon>Robiginitomaculaceae</taxon>
        <taxon>Algimonas</taxon>
    </lineage>
</organism>
<accession>A0ABQ5UVR2</accession>
<reference evidence="2" key="2">
    <citation type="submission" date="2023-01" db="EMBL/GenBank/DDBJ databases">
        <title>Draft genome sequence of Algimonas porphyrae strain NBRC 108216.</title>
        <authorList>
            <person name="Sun Q."/>
            <person name="Mori K."/>
        </authorList>
    </citation>
    <scope>NUCLEOTIDE SEQUENCE</scope>
    <source>
        <strain evidence="2">NBRC 108216</strain>
    </source>
</reference>
<gene>
    <name evidence="2" type="ORF">GCM10007854_01830</name>
</gene>
<protein>
    <submittedName>
        <fullName evidence="2">Uncharacterized protein</fullName>
    </submittedName>
</protein>
<keyword evidence="1" id="KW-0472">Membrane</keyword>
<evidence type="ECO:0000313" key="2">
    <source>
        <dbReference type="EMBL" id="GLQ19228.1"/>
    </source>
</evidence>
<keyword evidence="1" id="KW-1133">Transmembrane helix</keyword>